<dbReference type="Gene3D" id="1.10.150.20">
    <property type="entry name" value="5' to 3' exonuclease, C-terminal subdomain"/>
    <property type="match status" value="1"/>
</dbReference>
<dbReference type="InterPro" id="IPR002008">
    <property type="entry name" value="DNA_pol_X_beta-like"/>
</dbReference>
<dbReference type="InterPro" id="IPR029398">
    <property type="entry name" value="PolB_thumb"/>
</dbReference>
<dbReference type="Pfam" id="PF14791">
    <property type="entry name" value="DNA_pol_B_thumb"/>
    <property type="match status" value="1"/>
</dbReference>
<evidence type="ECO:0000256" key="4">
    <source>
        <dbReference type="ARBA" id="ARBA00008323"/>
    </source>
</evidence>
<keyword evidence="13" id="KW-0460">Magnesium</keyword>
<dbReference type="EMBL" id="JBFDAA010000002">
    <property type="protein sequence ID" value="KAL1139849.1"/>
    <property type="molecule type" value="Genomic_DNA"/>
</dbReference>
<keyword evidence="20 26" id="KW-0539">Nucleus</keyword>
<dbReference type="SUPFAM" id="SSF47802">
    <property type="entry name" value="DNA polymerase beta, N-terminal domain-like"/>
    <property type="match status" value="1"/>
</dbReference>
<dbReference type="Pfam" id="PF14716">
    <property type="entry name" value="HHH_8"/>
    <property type="match status" value="1"/>
</dbReference>
<dbReference type="GO" id="GO:0006281">
    <property type="term" value="P:DNA repair"/>
    <property type="evidence" value="ECO:0007669"/>
    <property type="project" value="UniProtKB-KW"/>
</dbReference>
<feature type="domain" description="Helix-hairpin-helix DNA-binding motif class 1" evidence="27">
    <location>
        <begin position="58"/>
        <end position="77"/>
    </location>
</feature>
<proteinExistence type="inferred from homology"/>
<evidence type="ECO:0000256" key="7">
    <source>
        <dbReference type="ARBA" id="ARBA00022634"/>
    </source>
</evidence>
<dbReference type="GO" id="GO:0140078">
    <property type="term" value="F:class I DNA-(apurinic or apyrimidinic site) endonuclease activity"/>
    <property type="evidence" value="ECO:0007669"/>
    <property type="project" value="UniProtKB-EC"/>
</dbReference>
<evidence type="ECO:0000259" key="27">
    <source>
        <dbReference type="SMART" id="SM00278"/>
    </source>
</evidence>
<keyword evidence="14" id="KW-0832">Ubl conjugation</keyword>
<evidence type="ECO:0000256" key="3">
    <source>
        <dbReference type="ARBA" id="ARBA00004496"/>
    </source>
</evidence>
<dbReference type="AlphaFoldDB" id="A0ABD0YXB4"/>
<feature type="domain" description="Helix-hairpin-helix DNA-binding motif class 1" evidence="27">
    <location>
        <begin position="99"/>
        <end position="118"/>
    </location>
</feature>
<dbReference type="PRINTS" id="PR00870">
    <property type="entry name" value="DNAPOLXBETA"/>
</dbReference>
<dbReference type="FunFam" id="3.30.210.10:FF:000002">
    <property type="entry name" value="DNA polymerase"/>
    <property type="match status" value="1"/>
</dbReference>
<dbReference type="PROSITE" id="PS00522">
    <property type="entry name" value="DNA_POLYMERASE_X"/>
    <property type="match status" value="1"/>
</dbReference>
<keyword evidence="18 26" id="KW-0234">DNA repair</keyword>
<gene>
    <name evidence="29" type="ORF">AAG570_006826</name>
</gene>
<dbReference type="Pfam" id="PF10391">
    <property type="entry name" value="DNA_pol_lambd_f"/>
    <property type="match status" value="1"/>
</dbReference>
<dbReference type="InterPro" id="IPR018944">
    <property type="entry name" value="DNA_pol_lambd_fingers_domain"/>
</dbReference>
<name>A0ABD0YXB4_9HEMI</name>
<dbReference type="EC" id="2.7.7.7" evidence="26"/>
<dbReference type="FunFam" id="1.10.150.110:FF:000002">
    <property type="entry name" value="DNA polymerase beta"/>
    <property type="match status" value="1"/>
</dbReference>
<dbReference type="Pfam" id="PF14792">
    <property type="entry name" value="DNA_pol_B_palm"/>
    <property type="match status" value="1"/>
</dbReference>
<evidence type="ECO:0000256" key="1">
    <source>
        <dbReference type="ARBA" id="ARBA00001946"/>
    </source>
</evidence>
<dbReference type="InterPro" id="IPR010996">
    <property type="entry name" value="HHH_MUS81"/>
</dbReference>
<keyword evidence="15 26" id="KW-0239">DNA-directed DNA polymerase</keyword>
<keyword evidence="11" id="KW-0479">Metal-binding</keyword>
<evidence type="ECO:0000256" key="22">
    <source>
        <dbReference type="ARBA" id="ARBA00044678"/>
    </source>
</evidence>
<sequence>MSKRKAPSSDNPNHDFCEFLIEIGEYERNVNRNIHKYNAYRKAASSLAAHPTRITSGKEAKKLEGVGQKIAEKIDEFINTGKLRKIDKIREDDTSNVISLLTRVSGIGPAKAQEFFHSGINSIEELEKNKSKLSHHQLIGLKYFKDFEEKIPRSEIEEIEKLVRGYVSSLDNSYLITICGSYRRGKAESGDIDVLITHPSFTSSTTDKDVSTRHLKKIVALLEKNKLITDTISLGGVKFMGVCRIKDIARRLDIRITPHDQYHCATLYFTGSDIFNKEMRAHALQNGFTLNEYCLRRMGSTGVPGEPLPVSSEEDIFDYINYPYKTPTERNL</sequence>
<evidence type="ECO:0000313" key="30">
    <source>
        <dbReference type="Proteomes" id="UP001558652"/>
    </source>
</evidence>
<comment type="function">
    <text evidence="23">Repair polymerase that plays a key role in base-excision repair. During this process, the damaged base is excised by specific DNA glycosylases, the DNA backbone is nicked at the abasic site by an apurinic/apyrimidic (AP) endonuclease, and POLB removes 5'-deoxyribose-phosphate from the preincised AP site acting as a 5'-deoxyribose-phosphate lyase (5'-dRP lyase); through its DNA polymerase activity, it adds one nucleotide to the 3' end of the arising single-nucleotide gap. Conducts 'gap-filling' DNA synthesis in a stepwise distributive fashion rather than in a processive fashion as for other DNA polymerases. It is also able to cleave sugar-phosphate bonds 3' to an intact AP site, acting as an AP lyase.</text>
</comment>
<evidence type="ECO:0000256" key="11">
    <source>
        <dbReference type="ARBA" id="ARBA00022723"/>
    </source>
</evidence>
<dbReference type="GO" id="GO:0003677">
    <property type="term" value="F:DNA binding"/>
    <property type="evidence" value="ECO:0007669"/>
    <property type="project" value="UniProtKB-UniRule"/>
</dbReference>
<dbReference type="CDD" id="cd00141">
    <property type="entry name" value="NT_POLXc"/>
    <property type="match status" value="1"/>
</dbReference>
<comment type="catalytic activity">
    <reaction evidence="21">
        <text>2'-deoxyribonucleotide-(2'-deoxyribose 5'-phosphate)-2'-deoxyribonucleotide-DNA = a 3'-end 2'-deoxyribonucleotide-(2,3-dehydro-2,3-deoxyribose 5'-phosphate)-DNA + a 5'-end 5'-phospho-2'-deoxyribonucleoside-DNA + H(+)</text>
        <dbReference type="Rhea" id="RHEA:66592"/>
        <dbReference type="Rhea" id="RHEA-COMP:13180"/>
        <dbReference type="Rhea" id="RHEA-COMP:16897"/>
        <dbReference type="Rhea" id="RHEA-COMP:17067"/>
        <dbReference type="ChEBI" id="CHEBI:15378"/>
        <dbReference type="ChEBI" id="CHEBI:136412"/>
        <dbReference type="ChEBI" id="CHEBI:157695"/>
        <dbReference type="ChEBI" id="CHEBI:167181"/>
        <dbReference type="EC" id="4.2.99.18"/>
    </reaction>
</comment>
<evidence type="ECO:0000256" key="14">
    <source>
        <dbReference type="ARBA" id="ARBA00022843"/>
    </source>
</evidence>
<feature type="active site" description="Nucleophile; Schiff-base intermediate with DNA; for 5'-dRP lyase activity" evidence="25">
    <location>
        <position position="73"/>
    </location>
</feature>
<comment type="subcellular location">
    <subcellularLocation>
        <location evidence="3">Cytoplasm</location>
    </subcellularLocation>
    <subcellularLocation>
        <location evidence="2 26">Nucleus</location>
    </subcellularLocation>
</comment>
<keyword evidence="30" id="KW-1185">Reference proteome</keyword>
<accession>A0ABD0YXB4</accession>
<evidence type="ECO:0000256" key="19">
    <source>
        <dbReference type="ARBA" id="ARBA00023239"/>
    </source>
</evidence>
<evidence type="ECO:0000256" key="21">
    <source>
        <dbReference type="ARBA" id="ARBA00044632"/>
    </source>
</evidence>
<dbReference type="InterPro" id="IPR019843">
    <property type="entry name" value="DNA_pol-X_BS"/>
</dbReference>
<organism evidence="29 30">
    <name type="scientific">Ranatra chinensis</name>
    <dbReference type="NCBI Taxonomy" id="642074"/>
    <lineage>
        <taxon>Eukaryota</taxon>
        <taxon>Metazoa</taxon>
        <taxon>Ecdysozoa</taxon>
        <taxon>Arthropoda</taxon>
        <taxon>Hexapoda</taxon>
        <taxon>Insecta</taxon>
        <taxon>Pterygota</taxon>
        <taxon>Neoptera</taxon>
        <taxon>Paraneoptera</taxon>
        <taxon>Hemiptera</taxon>
        <taxon>Heteroptera</taxon>
        <taxon>Panheteroptera</taxon>
        <taxon>Nepomorpha</taxon>
        <taxon>Nepidae</taxon>
        <taxon>Ranatrinae</taxon>
        <taxon>Ranatra</taxon>
    </lineage>
</organism>
<evidence type="ECO:0000256" key="6">
    <source>
        <dbReference type="ARBA" id="ARBA00022490"/>
    </source>
</evidence>
<evidence type="ECO:0000256" key="16">
    <source>
        <dbReference type="ARBA" id="ARBA00023053"/>
    </source>
</evidence>
<dbReference type="InterPro" id="IPR043519">
    <property type="entry name" value="NT_sf"/>
</dbReference>
<keyword evidence="7" id="KW-0237">DNA synthesis</keyword>
<dbReference type="PRINTS" id="PR00869">
    <property type="entry name" value="DNAPOLX"/>
</dbReference>
<evidence type="ECO:0000256" key="8">
    <source>
        <dbReference type="ARBA" id="ARBA00022679"/>
    </source>
</evidence>
<dbReference type="GO" id="GO:0046872">
    <property type="term" value="F:metal ion binding"/>
    <property type="evidence" value="ECO:0007669"/>
    <property type="project" value="UniProtKB-UniRule"/>
</dbReference>
<keyword evidence="10" id="KW-0235">DNA replication</keyword>
<protein>
    <recommendedName>
        <fullName evidence="26">DNA polymerase</fullName>
        <ecNumber evidence="26">2.7.7.7</ecNumber>
    </recommendedName>
</protein>
<reference evidence="29 30" key="1">
    <citation type="submission" date="2024-07" db="EMBL/GenBank/DDBJ databases">
        <title>Chromosome-level genome assembly of the water stick insect Ranatra chinensis (Heteroptera: Nepidae).</title>
        <authorList>
            <person name="Liu X."/>
        </authorList>
    </citation>
    <scope>NUCLEOTIDE SEQUENCE [LARGE SCALE GENOMIC DNA]</scope>
    <source>
        <strain evidence="29">Cailab_2021Rc</strain>
        <tissue evidence="29">Muscle</tissue>
    </source>
</reference>
<dbReference type="InterPro" id="IPR028207">
    <property type="entry name" value="DNA_pol_B_palm_palm"/>
</dbReference>
<evidence type="ECO:0000256" key="5">
    <source>
        <dbReference type="ARBA" id="ARBA00022481"/>
    </source>
</evidence>
<evidence type="ECO:0000256" key="24">
    <source>
        <dbReference type="ARBA" id="ARBA00049244"/>
    </source>
</evidence>
<keyword evidence="8 26" id="KW-0808">Transferase</keyword>
<evidence type="ECO:0000259" key="28">
    <source>
        <dbReference type="SMART" id="SM00483"/>
    </source>
</evidence>
<dbReference type="Gene3D" id="1.10.150.110">
    <property type="entry name" value="DNA polymerase beta, N-terminal domain-like"/>
    <property type="match status" value="1"/>
</dbReference>
<dbReference type="InterPro" id="IPR002054">
    <property type="entry name" value="DNA-dir_DNA_pol_X"/>
</dbReference>
<dbReference type="PANTHER" id="PTHR11276:SF42">
    <property type="entry name" value="DNA POLYMERASE BETA"/>
    <property type="match status" value="1"/>
</dbReference>
<evidence type="ECO:0000256" key="15">
    <source>
        <dbReference type="ARBA" id="ARBA00022932"/>
    </source>
</evidence>
<keyword evidence="9 26" id="KW-0548">Nucleotidyltransferase</keyword>
<dbReference type="SMART" id="SM00483">
    <property type="entry name" value="POLXc"/>
    <property type="match status" value="1"/>
</dbReference>
<evidence type="ECO:0000256" key="20">
    <source>
        <dbReference type="ARBA" id="ARBA00023242"/>
    </source>
</evidence>
<evidence type="ECO:0000256" key="2">
    <source>
        <dbReference type="ARBA" id="ARBA00004123"/>
    </source>
</evidence>
<keyword evidence="6" id="KW-0963">Cytoplasm</keyword>
<dbReference type="SUPFAM" id="SSF81301">
    <property type="entry name" value="Nucleotidyltransferase"/>
    <property type="match status" value="1"/>
</dbReference>
<dbReference type="GO" id="GO:0005634">
    <property type="term" value="C:nucleus"/>
    <property type="evidence" value="ECO:0007669"/>
    <property type="project" value="UniProtKB-SubCell"/>
</dbReference>
<evidence type="ECO:0000256" key="18">
    <source>
        <dbReference type="ARBA" id="ARBA00023204"/>
    </source>
</evidence>
<dbReference type="GO" id="GO:0005737">
    <property type="term" value="C:cytoplasm"/>
    <property type="evidence" value="ECO:0007669"/>
    <property type="project" value="UniProtKB-SubCell"/>
</dbReference>
<dbReference type="SMART" id="SM00278">
    <property type="entry name" value="HhH1"/>
    <property type="match status" value="2"/>
</dbReference>
<dbReference type="InterPro" id="IPR027421">
    <property type="entry name" value="DNA_pol_lamdba_lyase_dom_sf"/>
</dbReference>
<evidence type="ECO:0000256" key="13">
    <source>
        <dbReference type="ARBA" id="ARBA00022842"/>
    </source>
</evidence>
<comment type="function">
    <text evidence="26">DNA polymerase that functions in several pathways of DNA repair. Involved in base excision repair (BER) responsible for repair of lesions that give rise to abasic (AP) sites in DNA. Also contributes to DNA double-strand break repair by non-homologous end joining and homologous recombination. Has both template-dependent and template-independent (terminal transferase) DNA polymerase activities. Has also a 5'-deoxyribose-5-phosphate lyase (dRP lyase) activity.</text>
</comment>
<comment type="cofactor">
    <cofactor evidence="1">
        <name>Mg(2+)</name>
        <dbReference type="ChEBI" id="CHEBI:18420"/>
    </cofactor>
</comment>
<dbReference type="Proteomes" id="UP001558652">
    <property type="component" value="Unassembled WGS sequence"/>
</dbReference>
<keyword evidence="5" id="KW-0488">Methylation</keyword>
<evidence type="ECO:0000256" key="12">
    <source>
        <dbReference type="ARBA" id="ARBA00022763"/>
    </source>
</evidence>
<comment type="catalytic activity">
    <reaction evidence="22">
        <text>a 5'-end 2'-deoxyribose-2'-deoxyribonucleotide-DNA = (2E,4S)-4-hydroxypenten-2-al-5-phosphate + a 5'-end 5'-phospho-2'-deoxyribonucleoside-DNA + H(+)</text>
        <dbReference type="Rhea" id="RHEA:76255"/>
        <dbReference type="Rhea" id="RHEA-COMP:13180"/>
        <dbReference type="Rhea" id="RHEA-COMP:18657"/>
        <dbReference type="ChEBI" id="CHEBI:15378"/>
        <dbReference type="ChEBI" id="CHEBI:136412"/>
        <dbReference type="ChEBI" id="CHEBI:195194"/>
        <dbReference type="ChEBI" id="CHEBI:195195"/>
    </reaction>
</comment>
<evidence type="ECO:0000256" key="10">
    <source>
        <dbReference type="ARBA" id="ARBA00022705"/>
    </source>
</evidence>
<keyword evidence="12 26" id="KW-0227">DNA damage</keyword>
<dbReference type="GO" id="GO:0003887">
    <property type="term" value="F:DNA-directed DNA polymerase activity"/>
    <property type="evidence" value="ECO:0007669"/>
    <property type="project" value="UniProtKB-UniRule"/>
</dbReference>
<dbReference type="Gene3D" id="3.30.460.10">
    <property type="entry name" value="Beta Polymerase, domain 2"/>
    <property type="match status" value="1"/>
</dbReference>
<evidence type="ECO:0000256" key="23">
    <source>
        <dbReference type="ARBA" id="ARBA00045548"/>
    </source>
</evidence>
<comment type="caution">
    <text evidence="29">The sequence shown here is derived from an EMBL/GenBank/DDBJ whole genome shotgun (WGS) entry which is preliminary data.</text>
</comment>
<comment type="similarity">
    <text evidence="4 26">Belongs to the DNA polymerase type-X family.</text>
</comment>
<keyword evidence="16" id="KW-0915">Sodium</keyword>
<dbReference type="SUPFAM" id="SSF81585">
    <property type="entry name" value="PsbU/PolX domain-like"/>
    <property type="match status" value="1"/>
</dbReference>
<feature type="domain" description="DNA-directed DNA polymerase X" evidence="28">
    <location>
        <begin position="11"/>
        <end position="331"/>
    </location>
</feature>
<dbReference type="PANTHER" id="PTHR11276">
    <property type="entry name" value="DNA POLYMERASE TYPE-X FAMILY MEMBER"/>
    <property type="match status" value="1"/>
</dbReference>
<evidence type="ECO:0000256" key="17">
    <source>
        <dbReference type="ARBA" id="ARBA00023125"/>
    </source>
</evidence>
<dbReference type="Gene3D" id="3.30.210.10">
    <property type="entry name" value="DNA polymerase, thumb domain"/>
    <property type="match status" value="1"/>
</dbReference>
<evidence type="ECO:0000313" key="29">
    <source>
        <dbReference type="EMBL" id="KAL1139849.1"/>
    </source>
</evidence>
<comment type="catalytic activity">
    <reaction evidence="24 26">
        <text>DNA(n) + a 2'-deoxyribonucleoside 5'-triphosphate = DNA(n+1) + diphosphate</text>
        <dbReference type="Rhea" id="RHEA:22508"/>
        <dbReference type="Rhea" id="RHEA-COMP:17339"/>
        <dbReference type="Rhea" id="RHEA-COMP:17340"/>
        <dbReference type="ChEBI" id="CHEBI:33019"/>
        <dbReference type="ChEBI" id="CHEBI:61560"/>
        <dbReference type="ChEBI" id="CHEBI:173112"/>
        <dbReference type="EC" id="2.7.7.7"/>
    </reaction>
</comment>
<dbReference type="InterPro" id="IPR003583">
    <property type="entry name" value="Hlx-hairpin-Hlx_DNA-bd_motif"/>
</dbReference>
<keyword evidence="17" id="KW-0238">DNA-binding</keyword>
<dbReference type="InterPro" id="IPR037160">
    <property type="entry name" value="DNA_Pol_thumb_sf"/>
</dbReference>
<evidence type="ECO:0000256" key="26">
    <source>
        <dbReference type="RuleBase" id="RU366014"/>
    </source>
</evidence>
<evidence type="ECO:0000256" key="25">
    <source>
        <dbReference type="PIRSR" id="PIRSR622312-50"/>
    </source>
</evidence>
<evidence type="ECO:0000256" key="9">
    <source>
        <dbReference type="ARBA" id="ARBA00022695"/>
    </source>
</evidence>
<dbReference type="InterPro" id="IPR022312">
    <property type="entry name" value="DNA_pol_X"/>
</dbReference>
<keyword evidence="19" id="KW-0456">Lyase</keyword>